<evidence type="ECO:0000313" key="3">
    <source>
        <dbReference type="EMBL" id="GMI21219.1"/>
    </source>
</evidence>
<keyword evidence="2" id="KW-1133">Transmembrane helix</keyword>
<accession>A0ABQ6M7U6</accession>
<feature type="compositionally biased region" description="Gly residues" evidence="1">
    <location>
        <begin position="226"/>
        <end position="236"/>
    </location>
</feature>
<keyword evidence="4" id="KW-1185">Reference proteome</keyword>
<reference evidence="3 4" key="1">
    <citation type="journal article" date="2023" name="Commun. Biol.">
        <title>Genome analysis of Parmales, the sister group of diatoms, reveals the evolutionary specialization of diatoms from phago-mixotrophs to photoautotrophs.</title>
        <authorList>
            <person name="Ban H."/>
            <person name="Sato S."/>
            <person name="Yoshikawa S."/>
            <person name="Yamada K."/>
            <person name="Nakamura Y."/>
            <person name="Ichinomiya M."/>
            <person name="Sato N."/>
            <person name="Blanc-Mathieu R."/>
            <person name="Endo H."/>
            <person name="Kuwata A."/>
            <person name="Ogata H."/>
        </authorList>
    </citation>
    <scope>NUCLEOTIDE SEQUENCE [LARGE SCALE GENOMIC DNA]</scope>
</reference>
<feature type="transmembrane region" description="Helical" evidence="2">
    <location>
        <begin position="452"/>
        <end position="473"/>
    </location>
</feature>
<comment type="caution">
    <text evidence="3">The sequence shown here is derived from an EMBL/GenBank/DDBJ whole genome shotgun (WGS) entry which is preliminary data.</text>
</comment>
<evidence type="ECO:0000313" key="4">
    <source>
        <dbReference type="Proteomes" id="UP001165060"/>
    </source>
</evidence>
<feature type="compositionally biased region" description="Acidic residues" evidence="1">
    <location>
        <begin position="501"/>
        <end position="510"/>
    </location>
</feature>
<feature type="region of interest" description="Disordered" evidence="1">
    <location>
        <begin position="491"/>
        <end position="533"/>
    </location>
</feature>
<organism evidence="3 4">
    <name type="scientific">Tetraparma gracilis</name>
    <dbReference type="NCBI Taxonomy" id="2962635"/>
    <lineage>
        <taxon>Eukaryota</taxon>
        <taxon>Sar</taxon>
        <taxon>Stramenopiles</taxon>
        <taxon>Ochrophyta</taxon>
        <taxon>Bolidophyceae</taxon>
        <taxon>Parmales</taxon>
        <taxon>Triparmaceae</taxon>
        <taxon>Tetraparma</taxon>
    </lineage>
</organism>
<feature type="compositionally biased region" description="Acidic residues" evidence="1">
    <location>
        <begin position="255"/>
        <end position="313"/>
    </location>
</feature>
<keyword evidence="2" id="KW-0472">Membrane</keyword>
<sequence>MVMSKKAVIRNNALLADPTEAFSSPDLVSGIADMINCCRKNAKVQYTLPLKIFIVAGWVYVIQAITLMWVERKIQVDNELRPRDVMDARYNPEVVLCSSKFMYDLEVTDCRFYEYIEEANEFKTCAETDTGFCENFNATEIHINSTRAKKDGSIVATSQTCIKLELGQLSYVSALTTLRCHGNVIQQAMPGGGEGEIPDGGGEGGVPDGGGEGEIPDGGGEEEVPDGGGEGEIPDGGGEEEVPDSGGEGEIPDGGGEEEVPDSGGEEAPDSGGEEVPDSSEGEIPDGGGEEEAPDDGGETPEDDGDAAPEDNTETPPGGGGGGGGVPPGGGRRLLEDAEVPERTPGYYLPSALIMSMYDPVFFNSTDDGRKSSQILIDDSFAIVEWTTTRLKDEEDDSTTLQYMYDGTASTTGHSMEGDEFSIIFRPRSFTVKRIHRYYLEFFSYVDEVGGYFGAMELLIALAALFFYGIALCMSHSSRALSRGLSAMGGAEGDSQKSLGEEEEEEEPEVELGNIYKDKGKRDSQLAHRNTQL</sequence>
<dbReference type="EMBL" id="BRYB01002530">
    <property type="protein sequence ID" value="GMI21219.1"/>
    <property type="molecule type" value="Genomic_DNA"/>
</dbReference>
<gene>
    <name evidence="3" type="ORF">TeGR_g12368</name>
</gene>
<evidence type="ECO:0000256" key="1">
    <source>
        <dbReference type="SAM" id="MobiDB-lite"/>
    </source>
</evidence>
<keyword evidence="2" id="KW-0812">Transmembrane</keyword>
<feature type="region of interest" description="Disordered" evidence="1">
    <location>
        <begin position="189"/>
        <end position="334"/>
    </location>
</feature>
<evidence type="ECO:0000256" key="2">
    <source>
        <dbReference type="SAM" id="Phobius"/>
    </source>
</evidence>
<name>A0ABQ6M7U6_9STRA</name>
<proteinExistence type="predicted"/>
<feature type="transmembrane region" description="Helical" evidence="2">
    <location>
        <begin position="48"/>
        <end position="70"/>
    </location>
</feature>
<protein>
    <submittedName>
        <fullName evidence="3">Uncharacterized protein</fullName>
    </submittedName>
</protein>
<dbReference type="Proteomes" id="UP001165060">
    <property type="component" value="Unassembled WGS sequence"/>
</dbReference>
<feature type="compositionally biased region" description="Gly residues" evidence="1">
    <location>
        <begin position="190"/>
        <end position="218"/>
    </location>
</feature>
<feature type="compositionally biased region" description="Gly residues" evidence="1">
    <location>
        <begin position="317"/>
        <end position="332"/>
    </location>
</feature>
<feature type="compositionally biased region" description="Basic and acidic residues" evidence="1">
    <location>
        <begin position="516"/>
        <end position="526"/>
    </location>
</feature>